<feature type="non-terminal residue" evidence="1">
    <location>
        <position position="1"/>
    </location>
</feature>
<accession>A0A934VP56</accession>
<organism evidence="1 2">
    <name type="scientific">Roseibacillus ishigakijimensis</name>
    <dbReference type="NCBI Taxonomy" id="454146"/>
    <lineage>
        <taxon>Bacteria</taxon>
        <taxon>Pseudomonadati</taxon>
        <taxon>Verrucomicrobiota</taxon>
        <taxon>Verrucomicrobiia</taxon>
        <taxon>Verrucomicrobiales</taxon>
        <taxon>Verrucomicrobiaceae</taxon>
        <taxon>Roseibacillus</taxon>
    </lineage>
</organism>
<evidence type="ECO:0000313" key="1">
    <source>
        <dbReference type="EMBL" id="MBK1835756.1"/>
    </source>
</evidence>
<dbReference type="Proteomes" id="UP000604083">
    <property type="component" value="Unassembled WGS sequence"/>
</dbReference>
<dbReference type="AlphaFoldDB" id="A0A934VP56"/>
<protein>
    <submittedName>
        <fullName evidence="1">Uncharacterized protein</fullName>
    </submittedName>
</protein>
<gene>
    <name evidence="1" type="ORF">JIN78_16960</name>
</gene>
<name>A0A934VP56_9BACT</name>
<reference evidence="1" key="1">
    <citation type="submission" date="2021-01" db="EMBL/GenBank/DDBJ databases">
        <title>Modified the classification status of verrucomicrobia.</title>
        <authorList>
            <person name="Feng X."/>
        </authorList>
    </citation>
    <scope>NUCLEOTIDE SEQUENCE</scope>
    <source>
        <strain evidence="1">KCTC 12986</strain>
    </source>
</reference>
<proteinExistence type="predicted"/>
<sequence length="58" mass="5997">GGGGFFDALVEAGDAGGEGLELFDEGTNEFGVGIEDEARRAGFIADFEVFELLAELLG</sequence>
<comment type="caution">
    <text evidence="1">The sequence shown here is derived from an EMBL/GenBank/DDBJ whole genome shotgun (WGS) entry which is preliminary data.</text>
</comment>
<evidence type="ECO:0000313" key="2">
    <source>
        <dbReference type="Proteomes" id="UP000604083"/>
    </source>
</evidence>
<keyword evidence="2" id="KW-1185">Reference proteome</keyword>
<dbReference type="EMBL" id="JAENIO010000154">
    <property type="protein sequence ID" value="MBK1835756.1"/>
    <property type="molecule type" value="Genomic_DNA"/>
</dbReference>